<feature type="transmembrane region" description="Helical" evidence="8">
    <location>
        <begin position="616"/>
        <end position="642"/>
    </location>
</feature>
<feature type="compositionally biased region" description="Basic and acidic residues" evidence="7">
    <location>
        <begin position="366"/>
        <end position="375"/>
    </location>
</feature>
<feature type="transmembrane region" description="Helical" evidence="8">
    <location>
        <begin position="57"/>
        <end position="77"/>
    </location>
</feature>
<accession>A0A0L0T1Z6</accession>
<dbReference type="PANTHER" id="PTHR43302:SF5">
    <property type="entry name" value="TRANSPORTER ARSB-RELATED"/>
    <property type="match status" value="1"/>
</dbReference>
<evidence type="ECO:0000256" key="7">
    <source>
        <dbReference type="SAM" id="MobiDB-lite"/>
    </source>
</evidence>
<dbReference type="AlphaFoldDB" id="A0A0L0T1Z6"/>
<evidence type="ECO:0000256" key="4">
    <source>
        <dbReference type="ARBA" id="ARBA00022692"/>
    </source>
</evidence>
<dbReference type="InterPro" id="IPR004680">
    <property type="entry name" value="Cit_transptr-like_dom"/>
</dbReference>
<feature type="transmembrane region" description="Helical" evidence="8">
    <location>
        <begin position="178"/>
        <end position="195"/>
    </location>
</feature>
<gene>
    <name evidence="10" type="ORF">AMAG_13516</name>
</gene>
<evidence type="ECO:0000256" key="3">
    <source>
        <dbReference type="ARBA" id="ARBA00022475"/>
    </source>
</evidence>
<feature type="domain" description="Citrate transporter-like" evidence="9">
    <location>
        <begin position="553"/>
        <end position="656"/>
    </location>
</feature>
<keyword evidence="6 8" id="KW-0472">Membrane</keyword>
<keyword evidence="3" id="KW-1003">Cell membrane</keyword>
<feature type="transmembrane region" description="Helical" evidence="8">
    <location>
        <begin position="92"/>
        <end position="117"/>
    </location>
</feature>
<dbReference type="Proteomes" id="UP000054350">
    <property type="component" value="Unassembled WGS sequence"/>
</dbReference>
<dbReference type="PANTHER" id="PTHR43302">
    <property type="entry name" value="TRANSPORTER ARSB-RELATED"/>
    <property type="match status" value="1"/>
</dbReference>
<dbReference type="EMBL" id="GG745358">
    <property type="protein sequence ID" value="KNE68878.1"/>
    <property type="molecule type" value="Genomic_DNA"/>
</dbReference>
<evidence type="ECO:0000313" key="11">
    <source>
        <dbReference type="Proteomes" id="UP000054350"/>
    </source>
</evidence>
<protein>
    <recommendedName>
        <fullName evidence="9">Citrate transporter-like domain-containing protein</fullName>
    </recommendedName>
</protein>
<dbReference type="eggNOG" id="ENOG502QVIJ">
    <property type="taxonomic scope" value="Eukaryota"/>
</dbReference>
<proteinExistence type="predicted"/>
<feature type="transmembrane region" description="Helical" evidence="8">
    <location>
        <begin position="12"/>
        <end position="36"/>
    </location>
</feature>
<dbReference type="OrthoDB" id="442352at2759"/>
<reference evidence="10 11" key="1">
    <citation type="submission" date="2009-11" db="EMBL/GenBank/DDBJ databases">
        <title>Annotation of Allomyces macrogynus ATCC 38327.</title>
        <authorList>
            <consortium name="The Broad Institute Genome Sequencing Platform"/>
            <person name="Russ C."/>
            <person name="Cuomo C."/>
            <person name="Burger G."/>
            <person name="Gray M.W."/>
            <person name="Holland P.W.H."/>
            <person name="King N."/>
            <person name="Lang F.B.F."/>
            <person name="Roger A.J."/>
            <person name="Ruiz-Trillo I."/>
            <person name="Young S.K."/>
            <person name="Zeng Q."/>
            <person name="Gargeya S."/>
            <person name="Fitzgerald M."/>
            <person name="Haas B."/>
            <person name="Abouelleil A."/>
            <person name="Alvarado L."/>
            <person name="Arachchi H.M."/>
            <person name="Berlin A."/>
            <person name="Chapman S.B."/>
            <person name="Gearin G."/>
            <person name="Goldberg J."/>
            <person name="Griggs A."/>
            <person name="Gujja S."/>
            <person name="Hansen M."/>
            <person name="Heiman D."/>
            <person name="Howarth C."/>
            <person name="Larimer J."/>
            <person name="Lui A."/>
            <person name="MacDonald P.J.P."/>
            <person name="McCowen C."/>
            <person name="Montmayeur A."/>
            <person name="Murphy C."/>
            <person name="Neiman D."/>
            <person name="Pearson M."/>
            <person name="Priest M."/>
            <person name="Roberts A."/>
            <person name="Saif S."/>
            <person name="Shea T."/>
            <person name="Sisk P."/>
            <person name="Stolte C."/>
            <person name="Sykes S."/>
            <person name="Wortman J."/>
            <person name="Nusbaum C."/>
            <person name="Birren B."/>
        </authorList>
    </citation>
    <scope>NUCLEOTIDE SEQUENCE [LARGE SCALE GENOMIC DNA]</scope>
    <source>
        <strain evidence="10 11">ATCC 38327</strain>
    </source>
</reference>
<dbReference type="GO" id="GO:0055085">
    <property type="term" value="P:transmembrane transport"/>
    <property type="evidence" value="ECO:0007669"/>
    <property type="project" value="InterPro"/>
</dbReference>
<evidence type="ECO:0000259" key="9">
    <source>
        <dbReference type="Pfam" id="PF03600"/>
    </source>
</evidence>
<keyword evidence="4 8" id="KW-0812">Transmembrane</keyword>
<evidence type="ECO:0000256" key="2">
    <source>
        <dbReference type="ARBA" id="ARBA00022448"/>
    </source>
</evidence>
<feature type="transmembrane region" description="Helical" evidence="8">
    <location>
        <begin position="288"/>
        <end position="308"/>
    </location>
</feature>
<dbReference type="Pfam" id="PF03600">
    <property type="entry name" value="CitMHS"/>
    <property type="match status" value="2"/>
</dbReference>
<feature type="domain" description="Citrate transporter-like" evidence="9">
    <location>
        <begin position="60"/>
        <end position="323"/>
    </location>
</feature>
<dbReference type="STRING" id="578462.A0A0L0T1Z6"/>
<name>A0A0L0T1Z6_ALLM3</name>
<feature type="transmembrane region" description="Helical" evidence="8">
    <location>
        <begin position="704"/>
        <end position="730"/>
    </location>
</feature>
<dbReference type="GO" id="GO:0005886">
    <property type="term" value="C:plasma membrane"/>
    <property type="evidence" value="ECO:0007669"/>
    <property type="project" value="UniProtKB-SubCell"/>
</dbReference>
<feature type="transmembrane region" description="Helical" evidence="8">
    <location>
        <begin position="663"/>
        <end position="692"/>
    </location>
</feature>
<keyword evidence="5 8" id="KW-1133">Transmembrane helix</keyword>
<feature type="transmembrane region" description="Helical" evidence="8">
    <location>
        <begin position="248"/>
        <end position="267"/>
    </location>
</feature>
<evidence type="ECO:0000256" key="1">
    <source>
        <dbReference type="ARBA" id="ARBA00004651"/>
    </source>
</evidence>
<comment type="subcellular location">
    <subcellularLocation>
        <location evidence="1">Cell membrane</location>
        <topology evidence="1">Multi-pass membrane protein</topology>
    </subcellularLocation>
</comment>
<evidence type="ECO:0000313" key="10">
    <source>
        <dbReference type="EMBL" id="KNE68878.1"/>
    </source>
</evidence>
<sequence length="735" mass="77425">MSSDAAPPPPLAPLTAASVVTILLFLLVNVFVVHPIEFRVKAAFRKAAGQPGTIPIVLNYATVTFPAALVLLATGAITPDTVRRAIVGDDKLVPWVVVVLFFSMAYICISLDLTGVLEYISLKVLQLLGKSGKRLNMAVFALTSVMTLFTSNDVVIMTLTPVILYLARHTGCNPLPYLYTQFYAANMLGMIWFMGNTTNARCLNQYFFHRCLEMTHRTSTIDRLPFLSRQVVVAMAFGIQPLDFSLVMAPPTLVMHLFAFASAAYYFRHDLPDTMDAITTDPRHVLRDGAGGMFVGLIVFICIVLLFVSSFVNVPIWLITVTAAGITLARDILVDFVTRREYRAASVLMDEMVEGGGHAAATAAGHSDDDQDAARDANPVVTSSSALTLPEPLPPPPFDAHDSVPAPASGKGWLDRTPHAAGASTSTWDSDVAAVVAAAAPVSSTKEAPWDSLAAPSLYARHHHLHLVGSSSDVDLVRARTASGAGDRLPSFLAAADGRGAAVPSAAASPVLATDGKQSTSSDIPLPPSIPPSAPGAVVTGTSAPPPPTAVRHAAYRALVRARRRFPHVAECLERVPYSVLPFLLGQFILVEALDATQVVPYLAVAASTLCAIHPVVTALLVALVACMLCAVMSNLPMTILMTKVLLSSAFRARVTGSAHRAAAMYAVVVASNVATCLALPGCLAGLMWAAMLGAKGVAMRPAAFAKVGMVVLAVPVLVGVAGLGGMVVVTTKEA</sequence>
<keyword evidence="2" id="KW-0813">Transport</keyword>
<evidence type="ECO:0000256" key="6">
    <source>
        <dbReference type="ARBA" id="ARBA00023136"/>
    </source>
</evidence>
<evidence type="ECO:0000256" key="5">
    <source>
        <dbReference type="ARBA" id="ARBA00022989"/>
    </source>
</evidence>
<feature type="transmembrane region" description="Helical" evidence="8">
    <location>
        <begin position="314"/>
        <end position="333"/>
    </location>
</feature>
<dbReference type="VEuPathDB" id="FungiDB:AMAG_13516"/>
<feature type="region of interest" description="Disordered" evidence="7">
    <location>
        <begin position="359"/>
        <end position="427"/>
    </location>
</feature>
<feature type="transmembrane region" description="Helical" evidence="8">
    <location>
        <begin position="138"/>
        <end position="166"/>
    </location>
</feature>
<organism evidence="10 11">
    <name type="scientific">Allomyces macrogynus (strain ATCC 38327)</name>
    <name type="common">Allomyces javanicus var. macrogynus</name>
    <dbReference type="NCBI Taxonomy" id="578462"/>
    <lineage>
        <taxon>Eukaryota</taxon>
        <taxon>Fungi</taxon>
        <taxon>Fungi incertae sedis</taxon>
        <taxon>Blastocladiomycota</taxon>
        <taxon>Blastocladiomycetes</taxon>
        <taxon>Blastocladiales</taxon>
        <taxon>Blastocladiaceae</taxon>
        <taxon>Allomyces</taxon>
    </lineage>
</organism>
<reference evidence="11" key="2">
    <citation type="submission" date="2009-11" db="EMBL/GenBank/DDBJ databases">
        <title>The Genome Sequence of Allomyces macrogynus strain ATCC 38327.</title>
        <authorList>
            <consortium name="The Broad Institute Genome Sequencing Platform"/>
            <person name="Russ C."/>
            <person name="Cuomo C."/>
            <person name="Shea T."/>
            <person name="Young S.K."/>
            <person name="Zeng Q."/>
            <person name="Koehrsen M."/>
            <person name="Haas B."/>
            <person name="Borodovsky M."/>
            <person name="Guigo R."/>
            <person name="Alvarado L."/>
            <person name="Berlin A."/>
            <person name="Borenstein D."/>
            <person name="Chen Z."/>
            <person name="Engels R."/>
            <person name="Freedman E."/>
            <person name="Gellesch M."/>
            <person name="Goldberg J."/>
            <person name="Griggs A."/>
            <person name="Gujja S."/>
            <person name="Heiman D."/>
            <person name="Hepburn T."/>
            <person name="Howarth C."/>
            <person name="Jen D."/>
            <person name="Larson L."/>
            <person name="Lewis B."/>
            <person name="Mehta T."/>
            <person name="Park D."/>
            <person name="Pearson M."/>
            <person name="Roberts A."/>
            <person name="Saif S."/>
            <person name="Shenoy N."/>
            <person name="Sisk P."/>
            <person name="Stolte C."/>
            <person name="Sykes S."/>
            <person name="Walk T."/>
            <person name="White J."/>
            <person name="Yandava C."/>
            <person name="Burger G."/>
            <person name="Gray M.W."/>
            <person name="Holland P.W.H."/>
            <person name="King N."/>
            <person name="Lang F.B.F."/>
            <person name="Roger A.J."/>
            <person name="Ruiz-Trillo I."/>
            <person name="Lander E."/>
            <person name="Nusbaum C."/>
        </authorList>
    </citation>
    <scope>NUCLEOTIDE SEQUENCE [LARGE SCALE GENOMIC DNA]</scope>
    <source>
        <strain evidence="11">ATCC 38327</strain>
    </source>
</reference>
<keyword evidence="11" id="KW-1185">Reference proteome</keyword>
<evidence type="ECO:0000256" key="8">
    <source>
        <dbReference type="SAM" id="Phobius"/>
    </source>
</evidence>